<evidence type="ECO:0000313" key="4">
    <source>
        <dbReference type="EMBL" id="MBO3274376.1"/>
    </source>
</evidence>
<reference evidence="5 6" key="1">
    <citation type="submission" date="2020-12" db="EMBL/GenBank/DDBJ databases">
        <title>Pseudomonas schmalbachii sp. nov. isolated from millipede gut.</title>
        <authorList>
            <person name="Shelomi M."/>
        </authorList>
    </citation>
    <scope>NUCLEOTIDE SEQUENCE [LARGE SCALE GENOMIC DNA]</scope>
    <source>
        <strain evidence="5 6">Milli4</strain>
    </source>
</reference>
<dbReference type="InterPro" id="IPR047650">
    <property type="entry name" value="Transpos_IS110"/>
</dbReference>
<dbReference type="RefSeq" id="WP_208312162.1">
    <property type="nucleotide sequence ID" value="NZ_JAELYA010000001.1"/>
</dbReference>
<keyword evidence="6" id="KW-1185">Reference proteome</keyword>
<dbReference type="Proteomes" id="UP000669060">
    <property type="component" value="Unassembled WGS sequence"/>
</dbReference>
<evidence type="ECO:0000313" key="6">
    <source>
        <dbReference type="Proteomes" id="UP000669060"/>
    </source>
</evidence>
<evidence type="ECO:0000256" key="1">
    <source>
        <dbReference type="SAM" id="Coils"/>
    </source>
</evidence>
<dbReference type="PANTHER" id="PTHR33055:SF3">
    <property type="entry name" value="PUTATIVE TRANSPOSASE FOR IS117-RELATED"/>
    <property type="match status" value="1"/>
</dbReference>
<keyword evidence="1" id="KW-0175">Coiled coil</keyword>
<dbReference type="PANTHER" id="PTHR33055">
    <property type="entry name" value="TRANSPOSASE FOR INSERTION SEQUENCE ELEMENT IS1111A"/>
    <property type="match status" value="1"/>
</dbReference>
<sequence length="324" mass="36266">MPIVVGVDIAKRTFDIALLQANGKYRTKGNLSNDPAGFREFTQWLEKYAEPGAWVVMEATNVYHEALADHLVGLGYRLCVVNPARIASYAQSQLQRVKTDKVDAKLMALFGTRHIDELQPWQPEPPARRRLRALVRRYEELKELYRMESNRLDTAESSVKESILSVMTHLERQIDQTLKAIQEQIDDDPDLRGKRDLLVSIDGISDKTAALLLAELGDLSRFDNARAVVAFAGLNPRLQQSGSHQGQVRISRMGSARLRAGLYMPAMCAMLHNAAVKALRLRLQENGKTGKQIICAAMRKLLHIAYGVLKSGQPFKAELALPAR</sequence>
<dbReference type="InterPro" id="IPR003346">
    <property type="entry name" value="Transposase_20"/>
</dbReference>
<dbReference type="Pfam" id="PF02371">
    <property type="entry name" value="Transposase_20"/>
    <property type="match status" value="1"/>
</dbReference>
<protein>
    <submittedName>
        <fullName evidence="5">IS110 family transposase</fullName>
    </submittedName>
</protein>
<organism evidence="5 6">
    <name type="scientific">Pseudomonas schmalbachii</name>
    <dbReference type="NCBI Taxonomy" id="2816993"/>
    <lineage>
        <taxon>Bacteria</taxon>
        <taxon>Pseudomonadati</taxon>
        <taxon>Pseudomonadota</taxon>
        <taxon>Gammaproteobacteria</taxon>
        <taxon>Pseudomonadales</taxon>
        <taxon>Pseudomonadaceae</taxon>
        <taxon>Pseudomonas</taxon>
    </lineage>
</organism>
<gene>
    <name evidence="4" type="ORF">JFY56_03985</name>
    <name evidence="5" type="ORF">JFY56_23815</name>
</gene>
<name>A0ABS3TX72_9PSED</name>
<dbReference type="NCBIfam" id="NF033542">
    <property type="entry name" value="transpos_IS110"/>
    <property type="match status" value="1"/>
</dbReference>
<feature type="coiled-coil region" evidence="1">
    <location>
        <begin position="128"/>
        <end position="187"/>
    </location>
</feature>
<evidence type="ECO:0000313" key="5">
    <source>
        <dbReference type="EMBL" id="MBO3278257.1"/>
    </source>
</evidence>
<feature type="domain" description="Transposase IS110-like N-terminal" evidence="2">
    <location>
        <begin position="5"/>
        <end position="153"/>
    </location>
</feature>
<proteinExistence type="predicted"/>
<dbReference type="EMBL" id="JAELYA010000001">
    <property type="protein sequence ID" value="MBO3274376.1"/>
    <property type="molecule type" value="Genomic_DNA"/>
</dbReference>
<comment type="caution">
    <text evidence="5">The sequence shown here is derived from an EMBL/GenBank/DDBJ whole genome shotgun (WGS) entry which is preliminary data.</text>
</comment>
<feature type="domain" description="Transposase IS116/IS110/IS902 C-terminal" evidence="3">
    <location>
        <begin position="196"/>
        <end position="278"/>
    </location>
</feature>
<dbReference type="Pfam" id="PF01548">
    <property type="entry name" value="DEDD_Tnp_IS110"/>
    <property type="match status" value="1"/>
</dbReference>
<evidence type="ECO:0000259" key="3">
    <source>
        <dbReference type="Pfam" id="PF02371"/>
    </source>
</evidence>
<accession>A0ABS3TX72</accession>
<dbReference type="InterPro" id="IPR002525">
    <property type="entry name" value="Transp_IS110-like_N"/>
</dbReference>
<evidence type="ECO:0000259" key="2">
    <source>
        <dbReference type="Pfam" id="PF01548"/>
    </source>
</evidence>
<dbReference type="EMBL" id="JAELYA010000013">
    <property type="protein sequence ID" value="MBO3278257.1"/>
    <property type="molecule type" value="Genomic_DNA"/>
</dbReference>